<dbReference type="GO" id="GO:0005886">
    <property type="term" value="C:plasma membrane"/>
    <property type="evidence" value="ECO:0007669"/>
    <property type="project" value="UniProtKB-SubCell"/>
</dbReference>
<dbReference type="GO" id="GO:0042277">
    <property type="term" value="F:peptide binding"/>
    <property type="evidence" value="ECO:0007669"/>
    <property type="project" value="TreeGrafter"/>
</dbReference>
<dbReference type="GO" id="GO:0008270">
    <property type="term" value="F:zinc ion binding"/>
    <property type="evidence" value="ECO:0007669"/>
    <property type="project" value="InterPro"/>
</dbReference>
<dbReference type="Pfam" id="PF01433">
    <property type="entry name" value="Peptidase_M1"/>
    <property type="match status" value="2"/>
</dbReference>
<feature type="domain" description="ERAP1-like C-terminal" evidence="13">
    <location>
        <begin position="1180"/>
        <end position="1439"/>
    </location>
</feature>
<evidence type="ECO:0000256" key="9">
    <source>
        <dbReference type="ARBA" id="ARBA00023049"/>
    </source>
</evidence>
<sequence length="1441" mass="170743">MTFLKLLLKSNLIFFVMTTIVTGKNLEDNQFVNYYLPYNIIALHYEIKLTLPMPFQKYIFYGESNINIIVRHSTQKINLHSVFVDMDKQVTLIHETSKKIYKSSTFSCDFDLFICTFNFNDLITIGSYILKLKYNGTMSNCEDADGFITTFYKDESNFKWIYSAGNFQTTVGVQYVFPVVNDLMFKATFKIIVDHPRSCAALSNMPVISRKNIENEPQMMRANFRTTPAMHPYLVTIIAADLDTTYTKKAYIPLSCTGLTAVKRLHFALDVAENTTIYLKDTYFQNDILNDIPQTNYIAIPYYRDDGLPNWGTVFYSQEAVSYIEEWNSIQRKTEVSALVARKVANQFLNKIILSSWSDIWINEGLSTFLGMHAVDKIFTNLRMMNLFVVRTQCESLHLESITNVPSVVFQIKKPYDIKLFSSFRYNKEYINNLSYTLIIVAFILLRMLYHIISDEVFRKGICNYLNNQVDYIDNIRKLYSCNISMTLETQQCCCNLCCMGNVPVESISADNLWAAMQTALNESHKNEFNIKKLMDFWITQNQYPILKMTRNYRDGRTAIWAEMRNMSKRHEWWIPVTYTTETNLNFTITPFCEDWITPEQFFIYLPPINVNNWIIVNLQHLGYYRVMYDMENWLRLANYLNSKKYYKIHVVNRAQIIDDAYYFLIMKQLNFDMFKNLTMYLSQEIDYIAWYPMFNIVRNMLNHSNIFSHPQATPFKEHMRNIVSNLLEKIGYVNLFNDIHITSLREEAAEWACFFGDETCRKTAYRELQTYMTTITEDRWLFIADLRGAGARQIFPCWDEPDTRTNFTISIKHDQYYRALSNTKVTNMFSVKHEKNWTHFEPTAKISPHHVMILLHDFKQIDDSNIWCREQVQQDMEFLQLIVNFTTLYLKFNDIIFLDTVMHVVIPDFLDLGMQSWGIILYRETNVLYDKKLDFIAWKFEVAFMIARKITHQYIGNLVAQPSWFHLWLNEGIATFLAINIVNQYFSPDYYQLLDLFDVKFQHESLRLNDYYNMSLVYEIDTPSDINSIFSFTHYIKAPVFIRSLDKMLPEDILHISINDYILNYKFKSVNTSTTPFEKFLGIIKKNLIEEANYIIEPIDVIKIFTQWAKQERYPVLKVQRTFSFLSFLREVKVHIVEPCPKNLSIPVTYITQRNPYLIHNAWLEKSNFLSIYVYSNHWIIINIQQAGYYRVNYDNDTWQLLGDYLNSMEYYNIQVLNRAQIIDDAYYFLSTNKLDFKLFKTLTYYLSKETDYIAWYPMFKILEQISGFFSFPQSSEVKEHFQKILVFLLFNIGYVDLKNENDFIKCLRHEAIRWACVLNSQECMAVATSNLIQLYENSKHQIFPRWKEWTYCKGIMKANNITWNKVLNETKPLNNQLLEFLACSKSDTIIIDYINLLKSRYFTNVKQCIIIFHSIIAKHVDNDLVFKYILQNFEKIVPR</sequence>
<evidence type="ECO:0000256" key="3">
    <source>
        <dbReference type="ARBA" id="ARBA00010136"/>
    </source>
</evidence>
<name>F4WY38_ACREC</name>
<dbReference type="EMBL" id="GL888434">
    <property type="protein sequence ID" value="EGI60963.1"/>
    <property type="molecule type" value="Genomic_DNA"/>
</dbReference>
<dbReference type="InterPro" id="IPR024571">
    <property type="entry name" value="ERAP1-like_C_dom"/>
</dbReference>
<feature type="chain" id="PRO_5003319042" evidence="11">
    <location>
        <begin position="24"/>
        <end position="1441"/>
    </location>
</feature>
<keyword evidence="6" id="KW-0479">Metal-binding</keyword>
<dbReference type="Proteomes" id="UP000007755">
    <property type="component" value="Unassembled WGS sequence"/>
</dbReference>
<keyword evidence="15" id="KW-0031">Aminopeptidase</keyword>
<evidence type="ECO:0000256" key="8">
    <source>
        <dbReference type="ARBA" id="ARBA00022833"/>
    </source>
</evidence>
<dbReference type="Pfam" id="PF17900">
    <property type="entry name" value="Peptidase_M1_N"/>
    <property type="match status" value="1"/>
</dbReference>
<comment type="subcellular location">
    <subcellularLocation>
        <location evidence="2">Cell membrane</location>
        <topology evidence="2">Lipid-anchor</topology>
        <topology evidence="2">GPI-anchor</topology>
    </subcellularLocation>
</comment>
<keyword evidence="16" id="KW-1185">Reference proteome</keyword>
<comment type="cofactor">
    <cofactor evidence="1">
        <name>Zn(2+)</name>
        <dbReference type="ChEBI" id="CHEBI:29105"/>
    </cofactor>
</comment>
<feature type="domain" description="ERAP1-like C-terminal" evidence="13">
    <location>
        <begin position="614"/>
        <end position="775"/>
    </location>
</feature>
<dbReference type="eggNOG" id="KOG1046">
    <property type="taxonomic scope" value="Eukaryota"/>
</dbReference>
<dbReference type="Pfam" id="PF11838">
    <property type="entry name" value="ERAP1_C"/>
    <property type="match status" value="2"/>
</dbReference>
<keyword evidence="4" id="KW-0336">GPI-anchor</keyword>
<evidence type="ECO:0000313" key="16">
    <source>
        <dbReference type="Proteomes" id="UP000007755"/>
    </source>
</evidence>
<dbReference type="GO" id="GO:0005737">
    <property type="term" value="C:cytoplasm"/>
    <property type="evidence" value="ECO:0007669"/>
    <property type="project" value="TreeGrafter"/>
</dbReference>
<keyword evidence="7" id="KW-0378">Hydrolase</keyword>
<dbReference type="InterPro" id="IPR042097">
    <property type="entry name" value="Aminopeptidase_N-like_N_sf"/>
</dbReference>
<keyword evidence="10" id="KW-0449">Lipoprotein</keyword>
<evidence type="ECO:0000256" key="6">
    <source>
        <dbReference type="ARBA" id="ARBA00022723"/>
    </source>
</evidence>
<evidence type="ECO:0000256" key="11">
    <source>
        <dbReference type="SAM" id="SignalP"/>
    </source>
</evidence>
<dbReference type="InterPro" id="IPR050344">
    <property type="entry name" value="Peptidase_M1_aminopeptidases"/>
</dbReference>
<dbReference type="InterPro" id="IPR001930">
    <property type="entry name" value="Peptidase_M1"/>
</dbReference>
<feature type="signal peptide" evidence="11">
    <location>
        <begin position="1"/>
        <end position="23"/>
    </location>
</feature>
<accession>F4WY38</accession>
<proteinExistence type="inferred from homology"/>
<dbReference type="GO" id="GO:0098552">
    <property type="term" value="C:side of membrane"/>
    <property type="evidence" value="ECO:0007669"/>
    <property type="project" value="UniProtKB-KW"/>
</dbReference>
<keyword evidence="4" id="KW-0472">Membrane</keyword>
<keyword evidence="9" id="KW-0482">Metalloprotease</keyword>
<reference evidence="15" key="1">
    <citation type="submission" date="2011-02" db="EMBL/GenBank/DDBJ databases">
        <title>The genome of the leaf-cutting ant Acromyrmex echinatior suggests key adaptations to social evolution and fungus farming.</title>
        <authorList>
            <person name="Nygaard S."/>
            <person name="Zhang G."/>
        </authorList>
    </citation>
    <scope>NUCLEOTIDE SEQUENCE</scope>
</reference>
<evidence type="ECO:0000256" key="10">
    <source>
        <dbReference type="ARBA" id="ARBA00023288"/>
    </source>
</evidence>
<evidence type="ECO:0000259" key="12">
    <source>
        <dbReference type="Pfam" id="PF01433"/>
    </source>
</evidence>
<evidence type="ECO:0000256" key="1">
    <source>
        <dbReference type="ARBA" id="ARBA00001947"/>
    </source>
</evidence>
<dbReference type="GO" id="GO:0005615">
    <property type="term" value="C:extracellular space"/>
    <property type="evidence" value="ECO:0007669"/>
    <property type="project" value="TreeGrafter"/>
</dbReference>
<keyword evidence="5" id="KW-0645">Protease</keyword>
<protein>
    <submittedName>
        <fullName evidence="15">Glutamyl aminopeptidase</fullName>
    </submittedName>
</protein>
<evidence type="ECO:0000256" key="7">
    <source>
        <dbReference type="ARBA" id="ARBA00022801"/>
    </source>
</evidence>
<dbReference type="InParanoid" id="F4WY38"/>
<dbReference type="Gene3D" id="2.60.40.1730">
    <property type="entry name" value="tricorn interacting facor f3 domain"/>
    <property type="match status" value="1"/>
</dbReference>
<dbReference type="Gene3D" id="1.25.50.20">
    <property type="match status" value="2"/>
</dbReference>
<keyword evidence="4" id="KW-0325">Glycoprotein</keyword>
<comment type="similarity">
    <text evidence="3">Belongs to the peptidase M1 family.</text>
</comment>
<evidence type="ECO:0000259" key="14">
    <source>
        <dbReference type="Pfam" id="PF17900"/>
    </source>
</evidence>
<evidence type="ECO:0000259" key="13">
    <source>
        <dbReference type="Pfam" id="PF11838"/>
    </source>
</evidence>
<dbReference type="GO" id="GO:0006508">
    <property type="term" value="P:proteolysis"/>
    <property type="evidence" value="ECO:0007669"/>
    <property type="project" value="UniProtKB-KW"/>
</dbReference>
<dbReference type="PRINTS" id="PR00756">
    <property type="entry name" value="ALADIPTASE"/>
</dbReference>
<dbReference type="Gene3D" id="2.60.40.1910">
    <property type="match status" value="2"/>
</dbReference>
<dbReference type="InterPro" id="IPR014782">
    <property type="entry name" value="Peptidase_M1_dom"/>
</dbReference>
<keyword evidence="8" id="KW-0862">Zinc</keyword>
<feature type="domain" description="Peptidase M1 membrane alanine aminopeptidase" evidence="12">
    <location>
        <begin position="898"/>
        <end position="1074"/>
    </location>
</feature>
<organism evidence="16">
    <name type="scientific">Acromyrmex echinatior</name>
    <name type="common">Panamanian leafcutter ant</name>
    <name type="synonym">Acromyrmex octospinosus echinatior</name>
    <dbReference type="NCBI Taxonomy" id="103372"/>
    <lineage>
        <taxon>Eukaryota</taxon>
        <taxon>Metazoa</taxon>
        <taxon>Ecdysozoa</taxon>
        <taxon>Arthropoda</taxon>
        <taxon>Hexapoda</taxon>
        <taxon>Insecta</taxon>
        <taxon>Pterygota</taxon>
        <taxon>Neoptera</taxon>
        <taxon>Endopterygota</taxon>
        <taxon>Hymenoptera</taxon>
        <taxon>Apocrita</taxon>
        <taxon>Aculeata</taxon>
        <taxon>Formicoidea</taxon>
        <taxon>Formicidae</taxon>
        <taxon>Myrmicinae</taxon>
        <taxon>Acromyrmex</taxon>
    </lineage>
</organism>
<feature type="domain" description="Aminopeptidase N-like N-terminal" evidence="14">
    <location>
        <begin position="43"/>
        <end position="234"/>
    </location>
</feature>
<feature type="domain" description="Peptidase M1 membrane alanine aminopeptidase" evidence="12">
    <location>
        <begin position="268"/>
        <end position="468"/>
    </location>
</feature>
<dbReference type="OrthoDB" id="7549109at2759"/>
<gene>
    <name evidence="15" type="ORF">G5I_10883</name>
</gene>
<dbReference type="PANTHER" id="PTHR11533">
    <property type="entry name" value="PROTEASE M1 ZINC METALLOPROTEASE"/>
    <property type="match status" value="1"/>
</dbReference>
<evidence type="ECO:0000256" key="2">
    <source>
        <dbReference type="ARBA" id="ARBA00004609"/>
    </source>
</evidence>
<dbReference type="PANTHER" id="PTHR11533:SF294">
    <property type="entry name" value="THYROTROPIN-RELEASING HORMONE-DEGRADING ECTOENZYME"/>
    <property type="match status" value="1"/>
</dbReference>
<keyword evidence="11" id="KW-0732">Signal</keyword>
<dbReference type="InterPro" id="IPR027268">
    <property type="entry name" value="Peptidase_M4/M1_CTD_sf"/>
</dbReference>
<dbReference type="GO" id="GO:0043171">
    <property type="term" value="P:peptide catabolic process"/>
    <property type="evidence" value="ECO:0007669"/>
    <property type="project" value="TreeGrafter"/>
</dbReference>
<dbReference type="SUPFAM" id="SSF63737">
    <property type="entry name" value="Leukotriene A4 hydrolase N-terminal domain"/>
    <property type="match status" value="2"/>
</dbReference>
<evidence type="ECO:0000313" key="15">
    <source>
        <dbReference type="EMBL" id="EGI60963.1"/>
    </source>
</evidence>
<evidence type="ECO:0000256" key="4">
    <source>
        <dbReference type="ARBA" id="ARBA00022622"/>
    </source>
</evidence>
<evidence type="ECO:0000256" key="5">
    <source>
        <dbReference type="ARBA" id="ARBA00022670"/>
    </source>
</evidence>
<dbReference type="GO" id="GO:0070006">
    <property type="term" value="F:metalloaminopeptidase activity"/>
    <property type="evidence" value="ECO:0007669"/>
    <property type="project" value="TreeGrafter"/>
</dbReference>
<dbReference type="SUPFAM" id="SSF55486">
    <property type="entry name" value="Metalloproteases ('zincins'), catalytic domain"/>
    <property type="match status" value="2"/>
</dbReference>
<dbReference type="Gene3D" id="1.10.390.10">
    <property type="entry name" value="Neutral Protease Domain 2"/>
    <property type="match status" value="2"/>
</dbReference>
<dbReference type="InterPro" id="IPR045357">
    <property type="entry name" value="Aminopeptidase_N-like_N"/>
</dbReference>